<dbReference type="GO" id="GO:0005085">
    <property type="term" value="F:guanyl-nucleotide exchange factor activity"/>
    <property type="evidence" value="ECO:0000318"/>
    <property type="project" value="GO_Central"/>
</dbReference>
<reference evidence="3 4" key="2">
    <citation type="journal article" date="2018" name="Hortic Res">
        <title>Improved Brassica rapa reference genome by single-molecule sequencing and chromosome conformation capture technologies.</title>
        <authorList>
            <person name="Zhang L."/>
            <person name="Cai X."/>
            <person name="Wu J."/>
            <person name="Liu M."/>
            <person name="Grob S."/>
            <person name="Cheng F."/>
            <person name="Liang J."/>
            <person name="Cai C."/>
            <person name="Liu Z."/>
            <person name="Liu B."/>
            <person name="Wang F."/>
            <person name="Li S."/>
            <person name="Liu F."/>
            <person name="Li X."/>
            <person name="Cheng L."/>
            <person name="Yang W."/>
            <person name="Li M.H."/>
            <person name="Grossniklaus U."/>
            <person name="Zheng H."/>
            <person name="Wang X."/>
        </authorList>
    </citation>
    <scope>NUCLEOTIDE SEQUENCE [LARGE SCALE GENOMIC DNA]</scope>
    <source>
        <strain evidence="3 4">cv. Chiifu-401-42</strain>
    </source>
</reference>
<dbReference type="InterPro" id="IPR007587">
    <property type="entry name" value="SAPS"/>
</dbReference>
<dbReference type="PANTHER" id="PTHR12634">
    <property type="entry name" value="SIT4 YEAST -ASSOCIATING PROTEIN-RELATED"/>
    <property type="match status" value="1"/>
</dbReference>
<dbReference type="AlphaFoldDB" id="M4D2I2"/>
<feature type="compositionally biased region" description="Acidic residues" evidence="2">
    <location>
        <begin position="126"/>
        <end position="140"/>
    </location>
</feature>
<name>M4D2I2_BRACM</name>
<feature type="compositionally biased region" description="Basic and acidic residues" evidence="2">
    <location>
        <begin position="141"/>
        <end position="154"/>
    </location>
</feature>
<keyword evidence="4" id="KW-1185">Reference proteome</keyword>
<evidence type="ECO:0000313" key="4">
    <source>
        <dbReference type="Proteomes" id="UP000011750"/>
    </source>
</evidence>
<reference evidence="3 4" key="1">
    <citation type="journal article" date="2011" name="Nat. Genet.">
        <title>The genome of the mesopolyploid crop species Brassica rapa.</title>
        <authorList>
            <consortium name="Brassica rapa Genome Sequencing Project Consortium"/>
            <person name="Wang X."/>
            <person name="Wang H."/>
            <person name="Wang J."/>
            <person name="Sun R."/>
            <person name="Wu J."/>
            <person name="Liu S."/>
            <person name="Bai Y."/>
            <person name="Mun J.H."/>
            <person name="Bancroft I."/>
            <person name="Cheng F."/>
            <person name="Huang S."/>
            <person name="Li X."/>
            <person name="Hua W."/>
            <person name="Wang J."/>
            <person name="Wang X."/>
            <person name="Freeling M."/>
            <person name="Pires J.C."/>
            <person name="Paterson A.H."/>
            <person name="Chalhoub B."/>
            <person name="Wang B."/>
            <person name="Hayward A."/>
            <person name="Sharpe A.G."/>
            <person name="Park B.S."/>
            <person name="Weisshaar B."/>
            <person name="Liu B."/>
            <person name="Li B."/>
            <person name="Liu B."/>
            <person name="Tong C."/>
            <person name="Song C."/>
            <person name="Duran C."/>
            <person name="Peng C."/>
            <person name="Geng C."/>
            <person name="Koh C."/>
            <person name="Lin C."/>
            <person name="Edwards D."/>
            <person name="Mu D."/>
            <person name="Shen D."/>
            <person name="Soumpourou E."/>
            <person name="Li F."/>
            <person name="Fraser F."/>
            <person name="Conant G."/>
            <person name="Lassalle G."/>
            <person name="King G.J."/>
            <person name="Bonnema G."/>
            <person name="Tang H."/>
            <person name="Wang H."/>
            <person name="Belcram H."/>
            <person name="Zhou H."/>
            <person name="Hirakawa H."/>
            <person name="Abe H."/>
            <person name="Guo H."/>
            <person name="Wang H."/>
            <person name="Jin H."/>
            <person name="Parkin I.A."/>
            <person name="Batley J."/>
            <person name="Kim J.S."/>
            <person name="Just J."/>
            <person name="Li J."/>
            <person name="Xu J."/>
            <person name="Deng J."/>
            <person name="Kim J.A."/>
            <person name="Li J."/>
            <person name="Yu J."/>
            <person name="Meng J."/>
            <person name="Wang J."/>
            <person name="Min J."/>
            <person name="Poulain J."/>
            <person name="Wang J."/>
            <person name="Hatakeyama K."/>
            <person name="Wu K."/>
            <person name="Wang L."/>
            <person name="Fang L."/>
            <person name="Trick M."/>
            <person name="Links M.G."/>
            <person name="Zhao M."/>
            <person name="Jin M."/>
            <person name="Ramchiary N."/>
            <person name="Drou N."/>
            <person name="Berkman P.J."/>
            <person name="Cai Q."/>
            <person name="Huang Q."/>
            <person name="Li R."/>
            <person name="Tabata S."/>
            <person name="Cheng S."/>
            <person name="Zhang S."/>
            <person name="Zhang S."/>
            <person name="Huang S."/>
            <person name="Sato S."/>
            <person name="Sun S."/>
            <person name="Kwon S.J."/>
            <person name="Choi S.R."/>
            <person name="Lee T.H."/>
            <person name="Fan W."/>
            <person name="Zhao X."/>
            <person name="Tan X."/>
            <person name="Xu X."/>
            <person name="Wang Y."/>
            <person name="Qiu Y."/>
            <person name="Yin Y."/>
            <person name="Li Y."/>
            <person name="Du Y."/>
            <person name="Liao Y."/>
            <person name="Lim Y."/>
            <person name="Narusaka Y."/>
            <person name="Wang Y."/>
            <person name="Wang Z."/>
            <person name="Li Z."/>
            <person name="Wang Z."/>
            <person name="Xiong Z."/>
            <person name="Zhang Z."/>
        </authorList>
    </citation>
    <scope>NUCLEOTIDE SEQUENCE [LARGE SCALE GENOMIC DNA]</scope>
    <source>
        <strain evidence="3 4">cv. Chiifu-401-42</strain>
    </source>
</reference>
<reference evidence="3" key="3">
    <citation type="submission" date="2023-03" db="UniProtKB">
        <authorList>
            <consortium name="EnsemblPlants"/>
        </authorList>
    </citation>
    <scope>IDENTIFICATION</scope>
    <source>
        <strain evidence="3">cv. Chiifu-401-42</strain>
    </source>
</reference>
<proteinExistence type="inferred from homology"/>
<dbReference type="GO" id="GO:0019903">
    <property type="term" value="F:protein phosphatase binding"/>
    <property type="evidence" value="ECO:0007669"/>
    <property type="project" value="InterPro"/>
</dbReference>
<evidence type="ECO:0000256" key="2">
    <source>
        <dbReference type="SAM" id="MobiDB-lite"/>
    </source>
</evidence>
<dbReference type="GO" id="GO:0005829">
    <property type="term" value="C:cytosol"/>
    <property type="evidence" value="ECO:0000318"/>
    <property type="project" value="GO_Central"/>
</dbReference>
<sequence>MFQSAEFPEKKLCLRFAFRKTYISGDKLPVDDVKVYVAVVEKPSDAFPSASKWYDCLAYHLLKITNFGIVASSPVDSILDKDDYTLEELLDEEAIIQECKALNSRLIHILRDKARVEQLLRYAPAADDDDDMDPFGDETEEEKKAAEEKEGAKKDTKKPKGSHSLWFGERKKDRETEGYQYQSFLRKMKSAADLTRRLLKAETDVQPEALKGRRNL</sequence>
<comment type="similarity">
    <text evidence="1">Belongs to the SAPS family.</text>
</comment>
<dbReference type="STRING" id="51351.M4D2I2"/>
<protein>
    <submittedName>
        <fullName evidence="3">Uncharacterized protein</fullName>
    </submittedName>
</protein>
<evidence type="ECO:0000313" key="3">
    <source>
        <dbReference type="EnsemblPlants" id="Bra010682.1-P"/>
    </source>
</evidence>
<evidence type="ECO:0000256" key="1">
    <source>
        <dbReference type="ARBA" id="ARBA00006180"/>
    </source>
</evidence>
<dbReference type="PANTHER" id="PTHR12634:SF21">
    <property type="entry name" value="SIT4 PHOSPHATASE-ASSOCIATED FAMILY PROTEIN"/>
    <property type="match status" value="1"/>
</dbReference>
<feature type="region of interest" description="Disordered" evidence="2">
    <location>
        <begin position="126"/>
        <end position="175"/>
    </location>
</feature>
<dbReference type="InParanoid" id="M4D2I2"/>
<dbReference type="Gramene" id="Bra010682.1">
    <property type="protein sequence ID" value="Bra010682.1-P"/>
    <property type="gene ID" value="Bra010682"/>
</dbReference>
<organism evidence="3 4">
    <name type="scientific">Brassica campestris</name>
    <name type="common">Field mustard</name>
    <dbReference type="NCBI Taxonomy" id="3711"/>
    <lineage>
        <taxon>Eukaryota</taxon>
        <taxon>Viridiplantae</taxon>
        <taxon>Streptophyta</taxon>
        <taxon>Embryophyta</taxon>
        <taxon>Tracheophyta</taxon>
        <taxon>Spermatophyta</taxon>
        <taxon>Magnoliopsida</taxon>
        <taxon>eudicotyledons</taxon>
        <taxon>Gunneridae</taxon>
        <taxon>Pentapetalae</taxon>
        <taxon>rosids</taxon>
        <taxon>malvids</taxon>
        <taxon>Brassicales</taxon>
        <taxon>Brassicaceae</taxon>
        <taxon>Brassiceae</taxon>
        <taxon>Brassica</taxon>
    </lineage>
</organism>
<accession>M4D2I2</accession>
<dbReference type="GO" id="GO:0006414">
    <property type="term" value="P:translational elongation"/>
    <property type="evidence" value="ECO:0000318"/>
    <property type="project" value="GO_Central"/>
</dbReference>
<dbReference type="EnsemblPlants" id="Bra010682.1">
    <property type="protein sequence ID" value="Bra010682.1-P"/>
    <property type="gene ID" value="Bra010682"/>
</dbReference>
<dbReference type="HOGENOM" id="CLU_1279271_0_0_1"/>
<dbReference type="eggNOG" id="KOG1668">
    <property type="taxonomic scope" value="Eukaryota"/>
</dbReference>
<dbReference type="eggNOG" id="KOG2073">
    <property type="taxonomic scope" value="Eukaryota"/>
</dbReference>
<dbReference type="Proteomes" id="UP000011750">
    <property type="component" value="Chromosome A08"/>
</dbReference>